<evidence type="ECO:0000313" key="2">
    <source>
        <dbReference type="EMBL" id="KAF4754741.1"/>
    </source>
</evidence>
<evidence type="ECO:0000313" key="3">
    <source>
        <dbReference type="Proteomes" id="UP000574390"/>
    </source>
</evidence>
<dbReference type="EMBL" id="JABANM010001161">
    <property type="protein sequence ID" value="KAF4754741.1"/>
    <property type="molecule type" value="Genomic_DNA"/>
</dbReference>
<protein>
    <submittedName>
        <fullName evidence="2">Uncharacterized protein</fullName>
    </submittedName>
</protein>
<organism evidence="2 3">
    <name type="scientific">Perkinsus olseni</name>
    <name type="common">Perkinsus atlanticus</name>
    <dbReference type="NCBI Taxonomy" id="32597"/>
    <lineage>
        <taxon>Eukaryota</taxon>
        <taxon>Sar</taxon>
        <taxon>Alveolata</taxon>
        <taxon>Perkinsozoa</taxon>
        <taxon>Perkinsea</taxon>
        <taxon>Perkinsida</taxon>
        <taxon>Perkinsidae</taxon>
        <taxon>Perkinsus</taxon>
    </lineage>
</organism>
<dbReference type="Gene3D" id="1.10.287.1490">
    <property type="match status" value="1"/>
</dbReference>
<sequence length="134" mass="15487">RSVRDGSAGDVDIFLESLKTREQLRESQAKLQAHEKGTRAREFEVADLKRRIEEAQQTARDKIQKLQQKIRTLVDENGELKEGNEMKSLTIESLRRGQKELQERATSLEKHRERLREVVDHLAGQLATKDASLR</sequence>
<evidence type="ECO:0000256" key="1">
    <source>
        <dbReference type="SAM" id="Coils"/>
    </source>
</evidence>
<gene>
    <name evidence="2" type="ORF">FOZ62_009630</name>
</gene>
<feature type="coiled-coil region" evidence="1">
    <location>
        <begin position="45"/>
        <end position="118"/>
    </location>
</feature>
<feature type="non-terminal residue" evidence="2">
    <location>
        <position position="1"/>
    </location>
</feature>
<dbReference type="AlphaFoldDB" id="A0A7J6UC30"/>
<dbReference type="Proteomes" id="UP000574390">
    <property type="component" value="Unassembled WGS sequence"/>
</dbReference>
<accession>A0A7J6UC30</accession>
<reference evidence="2 3" key="1">
    <citation type="submission" date="2020-04" db="EMBL/GenBank/DDBJ databases">
        <title>Perkinsus olseni comparative genomics.</title>
        <authorList>
            <person name="Bogema D.R."/>
        </authorList>
    </citation>
    <scope>NUCLEOTIDE SEQUENCE [LARGE SCALE GENOMIC DNA]</scope>
    <source>
        <strain evidence="2">ATCC PRA-205</strain>
    </source>
</reference>
<name>A0A7J6UC30_PEROL</name>
<comment type="caution">
    <text evidence="2">The sequence shown here is derived from an EMBL/GenBank/DDBJ whole genome shotgun (WGS) entry which is preliminary data.</text>
</comment>
<feature type="non-terminal residue" evidence="2">
    <location>
        <position position="134"/>
    </location>
</feature>
<keyword evidence="1" id="KW-0175">Coiled coil</keyword>
<proteinExistence type="predicted"/>